<feature type="transmembrane region" description="Helical" evidence="1">
    <location>
        <begin position="76"/>
        <end position="96"/>
    </location>
</feature>
<evidence type="ECO:0000256" key="1">
    <source>
        <dbReference type="SAM" id="Phobius"/>
    </source>
</evidence>
<feature type="transmembrane region" description="Helical" evidence="1">
    <location>
        <begin position="181"/>
        <end position="205"/>
    </location>
</feature>
<dbReference type="EC" id="1.8.1.8" evidence="2"/>
<gene>
    <name evidence="2" type="primary">dsbD</name>
</gene>
<evidence type="ECO:0000313" key="2">
    <source>
        <dbReference type="EMBL" id="QSD57036.1"/>
    </source>
</evidence>
<keyword evidence="2" id="KW-0934">Plastid</keyword>
<keyword evidence="1" id="KW-0472">Membrane</keyword>
<keyword evidence="1" id="KW-0812">Transmembrane</keyword>
<feature type="transmembrane region" description="Helical" evidence="1">
    <location>
        <begin position="36"/>
        <end position="64"/>
    </location>
</feature>
<dbReference type="PANTHER" id="PTHR31272">
    <property type="entry name" value="CYTOCHROME C-TYPE BIOGENESIS PROTEIN HI_1454-RELATED"/>
    <property type="match status" value="1"/>
</dbReference>
<reference evidence="2" key="1">
    <citation type="submission" date="2020-11" db="EMBL/GenBank/DDBJ databases">
        <authorList>
            <person name="Paiano M.O."/>
        </authorList>
    </citation>
    <scope>NUCLEOTIDE SEQUENCE</scope>
</reference>
<dbReference type="AlphaFoldDB" id="A0A896SQC1"/>
<dbReference type="EMBL" id="MW309501">
    <property type="protein sequence ID" value="QSD57036.1"/>
    <property type="molecule type" value="Genomic_DNA"/>
</dbReference>
<feature type="transmembrane region" description="Helical" evidence="1">
    <location>
        <begin position="108"/>
        <end position="129"/>
    </location>
</feature>
<keyword evidence="1" id="KW-1133">Transmembrane helix</keyword>
<dbReference type="GeneID" id="67279393"/>
<proteinExistence type="predicted"/>
<dbReference type="InterPro" id="IPR051790">
    <property type="entry name" value="Cytochrome_c-biogenesis_DsbD"/>
</dbReference>
<sequence length="244" mass="28844">MAYSFSLFDEYEIFIYLLYQNIYKFLFVTSNTVNGFFFVLIILLGFFTVLTPCFISMLPLLFAYISSNEENKLNNYLFILGIINSIFFILFLSNFINLYSLYNKLPIISSLILILISLNLMQIINFRFVPNFIYQNFVLLDEQSKKIQSYLIGLISGISSLPCNTSIILLIIFLLKQLDSRLLFLLYLFFYFLGCFIPLFFIVNIKISYNNFIWLFLFWEFIFPISGSFLLFFSLLSFLRSSFL</sequence>
<organism evidence="2">
    <name type="scientific">Chondria tumulosa</name>
    <dbReference type="NCBI Taxonomy" id="2740715"/>
    <lineage>
        <taxon>Eukaryota</taxon>
        <taxon>Rhodophyta</taxon>
        <taxon>Florideophyceae</taxon>
        <taxon>Rhodymeniophycidae</taxon>
        <taxon>Ceramiales</taxon>
        <taxon>Rhodomelaceae</taxon>
        <taxon>Chondrieae</taxon>
        <taxon>Chondria</taxon>
    </lineage>
</organism>
<name>A0A896SQC1_9FLOR</name>
<dbReference type="RefSeq" id="YP_010170895.1">
    <property type="nucleotide sequence ID" value="NC_057618.1"/>
</dbReference>
<dbReference type="PANTHER" id="PTHR31272:SF9">
    <property type="entry name" value="BLL1027 PROTEIN"/>
    <property type="match status" value="1"/>
</dbReference>
<keyword evidence="2" id="KW-0150">Chloroplast</keyword>
<feature type="transmembrane region" description="Helical" evidence="1">
    <location>
        <begin position="212"/>
        <end position="239"/>
    </location>
</feature>
<dbReference type="GO" id="GO:0047134">
    <property type="term" value="F:protein-disulfide reductase [NAD(P)H] activity"/>
    <property type="evidence" value="ECO:0007669"/>
    <property type="project" value="UniProtKB-EC"/>
</dbReference>
<feature type="transmembrane region" description="Helical" evidence="1">
    <location>
        <begin position="150"/>
        <end position="175"/>
    </location>
</feature>
<accession>A0A896SQC1</accession>
<keyword evidence="2" id="KW-0560">Oxidoreductase</keyword>
<geneLocation type="chloroplast" evidence="2"/>
<protein>
    <submittedName>
        <fullName evidence="2">Thiol:disulfide interchange protein</fullName>
        <ecNumber evidence="2">1.8.1.8</ecNumber>
    </submittedName>
</protein>